<protein>
    <submittedName>
        <fullName evidence="2">Uncharacterized protein</fullName>
    </submittedName>
</protein>
<sequence>MSHHRHFRRSYRSAPPKLVPAIISCQTSCCLVFLGIALLIAGSIARFVAGNDSPPSKEFDTKFFNDANFVAGNDSPPSKEFDTKFFNDARSDFAKGPRFVGGILLIIGSAITGVSIIGFIMSCCFYAKYERERHLVTTAQPMPNPIPSNPNMAGAYPHAPTPIQIPVSNVDYPYNMGNQYPGPVVSNGYPSAHISSTWRYTMEGTCATDKWRGKFGNFTLIGNATVNDVATTRTWPAMRECAIRNGTGMSQQELYLKYPYVLERCVQMGIELMSDTFCESLTPVPDVIDPNKCRLFMDCSVDDLLHSNTATVPTTSAIESETDAPHPNPTNKCSLSAHISSTWRYTMEGTCATDKWRGKFDERVCDTERHRKVCPNGNRAQSDAFCESLTPVPDVMDPNKCRLFMDCSVDDLLHSNTATVPTTSAI</sequence>
<gene>
    <name evidence="2" type="ORF">ONB1V03_LOCUS14121</name>
</gene>
<keyword evidence="1" id="KW-0812">Transmembrane</keyword>
<dbReference type="EMBL" id="OC927921">
    <property type="protein sequence ID" value="CAD7657491.1"/>
    <property type="molecule type" value="Genomic_DNA"/>
</dbReference>
<dbReference type="EMBL" id="CAJPVJ010013096">
    <property type="protein sequence ID" value="CAG2174677.1"/>
    <property type="molecule type" value="Genomic_DNA"/>
</dbReference>
<keyword evidence="3" id="KW-1185">Reference proteome</keyword>
<feature type="non-terminal residue" evidence="2">
    <location>
        <position position="426"/>
    </location>
</feature>
<evidence type="ECO:0000313" key="3">
    <source>
        <dbReference type="Proteomes" id="UP000728032"/>
    </source>
</evidence>
<name>A0A7R9MEG5_9ACAR</name>
<feature type="transmembrane region" description="Helical" evidence="1">
    <location>
        <begin position="99"/>
        <end position="127"/>
    </location>
</feature>
<accession>A0A7R9MEG5</accession>
<dbReference type="AlphaFoldDB" id="A0A7R9MEG5"/>
<feature type="transmembrane region" description="Helical" evidence="1">
    <location>
        <begin position="21"/>
        <end position="49"/>
    </location>
</feature>
<proteinExistence type="predicted"/>
<dbReference type="Proteomes" id="UP000728032">
    <property type="component" value="Unassembled WGS sequence"/>
</dbReference>
<reference evidence="2" key="1">
    <citation type="submission" date="2020-11" db="EMBL/GenBank/DDBJ databases">
        <authorList>
            <person name="Tran Van P."/>
        </authorList>
    </citation>
    <scope>NUCLEOTIDE SEQUENCE</scope>
</reference>
<evidence type="ECO:0000313" key="2">
    <source>
        <dbReference type="EMBL" id="CAD7657491.1"/>
    </source>
</evidence>
<keyword evidence="1" id="KW-0472">Membrane</keyword>
<evidence type="ECO:0000256" key="1">
    <source>
        <dbReference type="SAM" id="Phobius"/>
    </source>
</evidence>
<organism evidence="2">
    <name type="scientific">Oppiella nova</name>
    <dbReference type="NCBI Taxonomy" id="334625"/>
    <lineage>
        <taxon>Eukaryota</taxon>
        <taxon>Metazoa</taxon>
        <taxon>Ecdysozoa</taxon>
        <taxon>Arthropoda</taxon>
        <taxon>Chelicerata</taxon>
        <taxon>Arachnida</taxon>
        <taxon>Acari</taxon>
        <taxon>Acariformes</taxon>
        <taxon>Sarcoptiformes</taxon>
        <taxon>Oribatida</taxon>
        <taxon>Brachypylina</taxon>
        <taxon>Oppioidea</taxon>
        <taxon>Oppiidae</taxon>
        <taxon>Oppiella</taxon>
    </lineage>
</organism>
<keyword evidence="1" id="KW-1133">Transmembrane helix</keyword>